<dbReference type="Proteomes" id="UP000267223">
    <property type="component" value="Unassembled WGS sequence"/>
</dbReference>
<dbReference type="Gene3D" id="3.20.10.10">
    <property type="entry name" value="D-amino Acid Aminotransferase, subunit A, domain 2"/>
    <property type="match status" value="1"/>
</dbReference>
<evidence type="ECO:0000313" key="1">
    <source>
        <dbReference type="EMBL" id="RNI35634.1"/>
    </source>
</evidence>
<dbReference type="OrthoDB" id="1148709at2"/>
<accession>A0A3M9NCZ0</accession>
<dbReference type="InterPro" id="IPR043132">
    <property type="entry name" value="BCAT-like_C"/>
</dbReference>
<dbReference type="InterPro" id="IPR001544">
    <property type="entry name" value="Aminotrans_IV"/>
</dbReference>
<sequence length="199" mass="23644">MCRLIESIKVIDRKFENISFHNQRCNEARDALWNCKNKIDISREVALPDDLNDGLYKCRILYSSQIEKAEFMPYQLPNIHSLQVIYDDTIEYPYKYEDRRRIDELFAKRKRCDDILIIKNGCLTDTSFCNIVLYDSKNYFTPDTPLLNGTRRRRLLSQKKIFEKKITLHDLMSFQKIFLVNAMIGLEDNICVDIENVNK</sequence>
<protein>
    <recommendedName>
        <fullName evidence="3">4-amino-4-deoxychorismate lyase</fullName>
    </recommendedName>
</protein>
<dbReference type="EMBL" id="RJJR01000009">
    <property type="protein sequence ID" value="RNI35634.1"/>
    <property type="molecule type" value="Genomic_DNA"/>
</dbReference>
<name>A0A3M9NCZ0_9BACT</name>
<dbReference type="Gene3D" id="3.30.470.10">
    <property type="match status" value="1"/>
</dbReference>
<dbReference type="GO" id="GO:0003824">
    <property type="term" value="F:catalytic activity"/>
    <property type="evidence" value="ECO:0007669"/>
    <property type="project" value="InterPro"/>
</dbReference>
<gene>
    <name evidence="1" type="ORF">EFY79_11755</name>
</gene>
<keyword evidence="2" id="KW-1185">Reference proteome</keyword>
<dbReference type="InterPro" id="IPR036038">
    <property type="entry name" value="Aminotransferase-like"/>
</dbReference>
<dbReference type="Pfam" id="PF01063">
    <property type="entry name" value="Aminotran_4"/>
    <property type="match status" value="1"/>
</dbReference>
<evidence type="ECO:0000313" key="2">
    <source>
        <dbReference type="Proteomes" id="UP000267223"/>
    </source>
</evidence>
<reference evidence="1 2" key="1">
    <citation type="submission" date="2018-11" db="EMBL/GenBank/DDBJ databases">
        <title>Draft genome sequence of Ferruginibacter sp. BO-59.</title>
        <authorList>
            <person name="Im W.T."/>
        </authorList>
    </citation>
    <scope>NUCLEOTIDE SEQUENCE [LARGE SCALE GENOMIC DNA]</scope>
    <source>
        <strain evidence="1 2">BO-59</strain>
    </source>
</reference>
<dbReference type="InterPro" id="IPR043131">
    <property type="entry name" value="BCAT-like_N"/>
</dbReference>
<evidence type="ECO:0008006" key="3">
    <source>
        <dbReference type="Google" id="ProtNLM"/>
    </source>
</evidence>
<dbReference type="SUPFAM" id="SSF56752">
    <property type="entry name" value="D-aminoacid aminotransferase-like PLP-dependent enzymes"/>
    <property type="match status" value="1"/>
</dbReference>
<dbReference type="RefSeq" id="WP_123120914.1">
    <property type="nucleotide sequence ID" value="NZ_RJJR01000009.1"/>
</dbReference>
<comment type="caution">
    <text evidence="1">The sequence shown here is derived from an EMBL/GenBank/DDBJ whole genome shotgun (WGS) entry which is preliminary data.</text>
</comment>
<dbReference type="AlphaFoldDB" id="A0A3M9NCZ0"/>
<organism evidence="1 2">
    <name type="scientific">Hanamia caeni</name>
    <dbReference type="NCBI Taxonomy" id="2294116"/>
    <lineage>
        <taxon>Bacteria</taxon>
        <taxon>Pseudomonadati</taxon>
        <taxon>Bacteroidota</taxon>
        <taxon>Chitinophagia</taxon>
        <taxon>Chitinophagales</taxon>
        <taxon>Chitinophagaceae</taxon>
        <taxon>Hanamia</taxon>
    </lineage>
</organism>
<proteinExistence type="predicted"/>